<evidence type="ECO:0000256" key="1">
    <source>
        <dbReference type="ARBA" id="ARBA00022729"/>
    </source>
</evidence>
<keyword evidence="4" id="KW-1185">Reference proteome</keyword>
<dbReference type="Proteomes" id="UP001459277">
    <property type="component" value="Unassembled WGS sequence"/>
</dbReference>
<comment type="caution">
    <text evidence="3">The sequence shown here is derived from an EMBL/GenBank/DDBJ whole genome shotgun (WGS) entry which is preliminary data.</text>
</comment>
<keyword evidence="2" id="KW-0325">Glycoprotein</keyword>
<name>A0AAW2C1G1_9ROSI</name>
<reference evidence="3 4" key="1">
    <citation type="submission" date="2024-01" db="EMBL/GenBank/DDBJ databases">
        <title>A telomere-to-telomere, gap-free genome of sweet tea (Lithocarpus litseifolius).</title>
        <authorList>
            <person name="Zhou J."/>
        </authorList>
    </citation>
    <scope>NUCLEOTIDE SEQUENCE [LARGE SCALE GENOMIC DNA]</scope>
    <source>
        <strain evidence="3">Zhou-2022a</strain>
        <tissue evidence="3">Leaf</tissue>
    </source>
</reference>
<gene>
    <name evidence="3" type="ORF">SO802_026932</name>
</gene>
<evidence type="ECO:0000256" key="2">
    <source>
        <dbReference type="ARBA" id="ARBA00023180"/>
    </source>
</evidence>
<evidence type="ECO:0000313" key="3">
    <source>
        <dbReference type="EMBL" id="KAK9991947.1"/>
    </source>
</evidence>
<evidence type="ECO:0000313" key="4">
    <source>
        <dbReference type="Proteomes" id="UP001459277"/>
    </source>
</evidence>
<keyword evidence="1" id="KW-0732">Signal</keyword>
<organism evidence="3 4">
    <name type="scientific">Lithocarpus litseifolius</name>
    <dbReference type="NCBI Taxonomy" id="425828"/>
    <lineage>
        <taxon>Eukaryota</taxon>
        <taxon>Viridiplantae</taxon>
        <taxon>Streptophyta</taxon>
        <taxon>Embryophyta</taxon>
        <taxon>Tracheophyta</taxon>
        <taxon>Spermatophyta</taxon>
        <taxon>Magnoliopsida</taxon>
        <taxon>eudicotyledons</taxon>
        <taxon>Gunneridae</taxon>
        <taxon>Pentapetalae</taxon>
        <taxon>rosids</taxon>
        <taxon>fabids</taxon>
        <taxon>Fagales</taxon>
        <taxon>Fagaceae</taxon>
        <taxon>Lithocarpus</taxon>
    </lineage>
</organism>
<dbReference type="EMBL" id="JAZDWU010000009">
    <property type="protein sequence ID" value="KAK9991947.1"/>
    <property type="molecule type" value="Genomic_DNA"/>
</dbReference>
<dbReference type="PANTHER" id="PTHR22702:SF1">
    <property type="entry name" value="PROTEASE-ASSOCIATED DOMAIN-CONTAINING PROTEIN 1"/>
    <property type="match status" value="1"/>
</dbReference>
<sequence length="249" mass="27483">MREMEKKLGLLVWVWFMLCGFCVGRFVVKKNNLKVTSPSSLNGVYECAIGNFGVPQYGGTMAGIVVYPEANHKACNGFDISFKSKPGGLPIFLLADRGVNCDDMNSLQGLWLNRMATYIMQIYEKKIGQKKMSFWSFINISLMIRLITSVPVAAAASLAKSGCPNCRHPALIEAKNCHHRGAFIRPLVVAMLLRAWGPVGGHSRKWYWVGCACVVCGVVCARLQVLSLSLSVEEGSSTFGVMARFWAKF</sequence>
<dbReference type="Gene3D" id="3.50.30.30">
    <property type="match status" value="1"/>
</dbReference>
<protein>
    <submittedName>
        <fullName evidence="3">Uncharacterized protein</fullName>
    </submittedName>
</protein>
<proteinExistence type="predicted"/>
<dbReference type="AlphaFoldDB" id="A0AAW2C1G1"/>
<dbReference type="PANTHER" id="PTHR22702">
    <property type="entry name" value="PROTEASE-ASSOCIATED DOMAIN-CONTAINING PROTEIN"/>
    <property type="match status" value="1"/>
</dbReference>
<accession>A0AAW2C1G1</accession>